<proteinExistence type="predicted"/>
<dbReference type="InterPro" id="IPR039326">
    <property type="entry name" value="Patronus"/>
</dbReference>
<gene>
    <name evidence="1" type="ORF">NE237_005534</name>
</gene>
<dbReference type="OrthoDB" id="1916925at2759"/>
<dbReference type="EMBL" id="JAMYWD010000005">
    <property type="protein sequence ID" value="KAJ4972435.1"/>
    <property type="molecule type" value="Genomic_DNA"/>
</dbReference>
<keyword evidence="2" id="KW-1185">Reference proteome</keyword>
<name>A0A9Q0QUM9_9MAGN</name>
<dbReference type="AlphaFoldDB" id="A0A9Q0QUM9"/>
<sequence>MADIRAQSLLILQDENLGIHHKGISANGKAKNFTESKKKGAGGLGHRKALNDISNSSRLRQVASSKKKNNLKEFNIAEEMCLHDHRKCVEAQTVAMDCYHMDKFFFDHEIVSPVTFPKSKTSKAGPGSRPRSLELIPLPELPNPSAWSDRDSSSIWCDYPPSLVQFEPLIVDFVLKPDANND</sequence>
<accession>A0A9Q0QUM9</accession>
<organism evidence="1 2">
    <name type="scientific">Protea cynaroides</name>
    <dbReference type="NCBI Taxonomy" id="273540"/>
    <lineage>
        <taxon>Eukaryota</taxon>
        <taxon>Viridiplantae</taxon>
        <taxon>Streptophyta</taxon>
        <taxon>Embryophyta</taxon>
        <taxon>Tracheophyta</taxon>
        <taxon>Spermatophyta</taxon>
        <taxon>Magnoliopsida</taxon>
        <taxon>Proteales</taxon>
        <taxon>Proteaceae</taxon>
        <taxon>Protea</taxon>
    </lineage>
</organism>
<evidence type="ECO:0000313" key="1">
    <source>
        <dbReference type="EMBL" id="KAJ4972435.1"/>
    </source>
</evidence>
<dbReference type="PANTHER" id="PTHR35125:SF1">
    <property type="entry name" value="PROTEIN PATRONUS 2"/>
    <property type="match status" value="1"/>
</dbReference>
<reference evidence="1" key="1">
    <citation type="journal article" date="2023" name="Plant J.">
        <title>The genome of the king protea, Protea cynaroides.</title>
        <authorList>
            <person name="Chang J."/>
            <person name="Duong T.A."/>
            <person name="Schoeman C."/>
            <person name="Ma X."/>
            <person name="Roodt D."/>
            <person name="Barker N."/>
            <person name="Li Z."/>
            <person name="Van de Peer Y."/>
            <person name="Mizrachi E."/>
        </authorList>
    </citation>
    <scope>NUCLEOTIDE SEQUENCE</scope>
    <source>
        <tissue evidence="1">Young leaves</tissue>
    </source>
</reference>
<protein>
    <submittedName>
        <fullName evidence="1">Uncharacterized protein</fullName>
    </submittedName>
</protein>
<dbReference type="Proteomes" id="UP001141806">
    <property type="component" value="Unassembled WGS sequence"/>
</dbReference>
<comment type="caution">
    <text evidence="1">The sequence shown here is derived from an EMBL/GenBank/DDBJ whole genome shotgun (WGS) entry which is preliminary data.</text>
</comment>
<dbReference type="GO" id="GO:0007346">
    <property type="term" value="P:regulation of mitotic cell cycle"/>
    <property type="evidence" value="ECO:0007669"/>
    <property type="project" value="InterPro"/>
</dbReference>
<evidence type="ECO:0000313" key="2">
    <source>
        <dbReference type="Proteomes" id="UP001141806"/>
    </source>
</evidence>
<dbReference type="PANTHER" id="PTHR35125">
    <property type="entry name" value="NEURON NAVIGATOR 1-LIKE-RELATED"/>
    <property type="match status" value="1"/>
</dbReference>